<evidence type="ECO:0000256" key="2">
    <source>
        <dbReference type="RuleBase" id="RU102079"/>
    </source>
</evidence>
<keyword evidence="1 2" id="KW-0430">Lectin</keyword>
<dbReference type="RefSeq" id="XP_015270506.1">
    <property type="nucleotide sequence ID" value="XM_015415020.1"/>
</dbReference>
<dbReference type="PROSITE" id="PS51304">
    <property type="entry name" value="GALECTIN"/>
    <property type="match status" value="1"/>
</dbReference>
<evidence type="ECO:0000313" key="5">
    <source>
        <dbReference type="RefSeq" id="XP_015270506.1"/>
    </source>
</evidence>
<dbReference type="Pfam" id="PF00337">
    <property type="entry name" value="Gal-bind_lectin"/>
    <property type="match status" value="1"/>
</dbReference>
<dbReference type="SMART" id="SM00908">
    <property type="entry name" value="Gal-bind_lectin"/>
    <property type="match status" value="1"/>
</dbReference>
<name>A0ABM1K9W9_GEKJA</name>
<protein>
    <recommendedName>
        <fullName evidence="2">Galectin</fullName>
    </recommendedName>
</protein>
<dbReference type="PANTHER" id="PTHR11346">
    <property type="entry name" value="GALECTIN"/>
    <property type="match status" value="1"/>
</dbReference>
<dbReference type="GeneID" id="107113667"/>
<dbReference type="InterPro" id="IPR013320">
    <property type="entry name" value="ConA-like_dom_sf"/>
</dbReference>
<evidence type="ECO:0000259" key="3">
    <source>
        <dbReference type="PROSITE" id="PS51304"/>
    </source>
</evidence>
<dbReference type="SUPFAM" id="SSF49899">
    <property type="entry name" value="Concanavalin A-like lectins/glucanases"/>
    <property type="match status" value="1"/>
</dbReference>
<reference evidence="5" key="1">
    <citation type="submission" date="2025-08" db="UniProtKB">
        <authorList>
            <consortium name="RefSeq"/>
        </authorList>
    </citation>
    <scope>IDENTIFICATION</scope>
</reference>
<dbReference type="Proteomes" id="UP000694871">
    <property type="component" value="Unplaced"/>
</dbReference>
<keyword evidence="4" id="KW-1185">Reference proteome</keyword>
<organism evidence="4 5">
    <name type="scientific">Gekko japonicus</name>
    <name type="common">Schlegel's Japanese gecko</name>
    <dbReference type="NCBI Taxonomy" id="146911"/>
    <lineage>
        <taxon>Eukaryota</taxon>
        <taxon>Metazoa</taxon>
        <taxon>Chordata</taxon>
        <taxon>Craniata</taxon>
        <taxon>Vertebrata</taxon>
        <taxon>Euteleostomi</taxon>
        <taxon>Lepidosauria</taxon>
        <taxon>Squamata</taxon>
        <taxon>Bifurcata</taxon>
        <taxon>Gekkota</taxon>
        <taxon>Gekkonidae</taxon>
        <taxon>Gekkoninae</taxon>
        <taxon>Gekko</taxon>
    </lineage>
</organism>
<sequence length="139" mass="16053">MCQAFVMESQLIVVNLHSRKSIKVTGKVHSEAKSFALNLGSDGSNLLLHFNPRFDNQGDFRTIVCNSRQDREWGEAQRDDRFPFQQGEEAMIWISFDAKNMTVKMSEEHEIKFPNRLGLERIEFLSVDGDFKVQSIKID</sequence>
<dbReference type="PANTHER" id="PTHR11346:SF97">
    <property type="entry name" value="GALECTIN-1"/>
    <property type="match status" value="1"/>
</dbReference>
<dbReference type="CDD" id="cd00070">
    <property type="entry name" value="GLECT"/>
    <property type="match status" value="1"/>
</dbReference>
<dbReference type="InterPro" id="IPR044156">
    <property type="entry name" value="Galectin-like"/>
</dbReference>
<dbReference type="Gene3D" id="2.60.120.200">
    <property type="match status" value="1"/>
</dbReference>
<accession>A0ABM1K9W9</accession>
<feature type="domain" description="Galectin" evidence="3">
    <location>
        <begin position="8"/>
        <end position="139"/>
    </location>
</feature>
<dbReference type="InterPro" id="IPR001079">
    <property type="entry name" value="Galectin_CRD"/>
</dbReference>
<evidence type="ECO:0000313" key="4">
    <source>
        <dbReference type="Proteomes" id="UP000694871"/>
    </source>
</evidence>
<gene>
    <name evidence="5" type="primary">LOC107113667</name>
</gene>
<evidence type="ECO:0000256" key="1">
    <source>
        <dbReference type="ARBA" id="ARBA00022734"/>
    </source>
</evidence>
<proteinExistence type="predicted"/>
<dbReference type="SMART" id="SM00276">
    <property type="entry name" value="GLECT"/>
    <property type="match status" value="1"/>
</dbReference>